<feature type="transmembrane region" description="Helical" evidence="8">
    <location>
        <begin position="618"/>
        <end position="641"/>
    </location>
</feature>
<dbReference type="InterPro" id="IPR051539">
    <property type="entry name" value="T4SS-coupling_protein"/>
</dbReference>
<evidence type="ECO:0000256" key="5">
    <source>
        <dbReference type="ARBA" id="ARBA00022989"/>
    </source>
</evidence>
<evidence type="ECO:0000313" key="10">
    <source>
        <dbReference type="Proteomes" id="UP000245802"/>
    </source>
</evidence>
<evidence type="ECO:0008006" key="11">
    <source>
        <dbReference type="Google" id="ProtNLM"/>
    </source>
</evidence>
<evidence type="ECO:0000256" key="8">
    <source>
        <dbReference type="SAM" id="Phobius"/>
    </source>
</evidence>
<keyword evidence="4 8" id="KW-0812">Transmembrane</keyword>
<dbReference type="SUPFAM" id="SSF52540">
    <property type="entry name" value="P-loop containing nucleoside triphosphate hydrolases"/>
    <property type="match status" value="1"/>
</dbReference>
<protein>
    <recommendedName>
        <fullName evidence="11">Conjugal transfer protein TraG</fullName>
    </recommendedName>
</protein>
<dbReference type="InterPro" id="IPR003688">
    <property type="entry name" value="TraG/VirD4"/>
</dbReference>
<keyword evidence="5 8" id="KW-1133">Transmembrane helix</keyword>
<evidence type="ECO:0000256" key="6">
    <source>
        <dbReference type="ARBA" id="ARBA00023136"/>
    </source>
</evidence>
<evidence type="ECO:0000256" key="3">
    <source>
        <dbReference type="ARBA" id="ARBA00022475"/>
    </source>
</evidence>
<dbReference type="Pfam" id="PF02534">
    <property type="entry name" value="T4SS-DNA_transf"/>
    <property type="match status" value="1"/>
</dbReference>
<proteinExistence type="inferred from homology"/>
<evidence type="ECO:0000256" key="7">
    <source>
        <dbReference type="SAM" id="MobiDB-lite"/>
    </source>
</evidence>
<dbReference type="CDD" id="cd01127">
    <property type="entry name" value="TrwB_TraG_TraD_VirD4"/>
    <property type="match status" value="1"/>
</dbReference>
<dbReference type="GO" id="GO:0005886">
    <property type="term" value="C:plasma membrane"/>
    <property type="evidence" value="ECO:0007669"/>
    <property type="project" value="UniProtKB-SubCell"/>
</dbReference>
<dbReference type="KEGG" id="gog:C1280_08130"/>
<keyword evidence="6 8" id="KW-0472">Membrane</keyword>
<keyword evidence="10" id="KW-1185">Reference proteome</keyword>
<dbReference type="Gene3D" id="3.40.50.300">
    <property type="entry name" value="P-loop containing nucleotide triphosphate hydrolases"/>
    <property type="match status" value="1"/>
</dbReference>
<comment type="similarity">
    <text evidence="2">Belongs to the VirD4/TraG family.</text>
</comment>
<name>A0A2Z3GWK8_9BACT</name>
<feature type="compositionally biased region" description="Low complexity" evidence="7">
    <location>
        <begin position="529"/>
        <end position="539"/>
    </location>
</feature>
<comment type="subcellular location">
    <subcellularLocation>
        <location evidence="1">Cell membrane</location>
        <topology evidence="1">Multi-pass membrane protein</topology>
    </subcellularLocation>
</comment>
<dbReference type="AlphaFoldDB" id="A0A2Z3GWK8"/>
<dbReference type="EMBL" id="CP025958">
    <property type="protein sequence ID" value="AWM36991.1"/>
    <property type="molecule type" value="Genomic_DNA"/>
</dbReference>
<feature type="transmembrane region" description="Helical" evidence="8">
    <location>
        <begin position="64"/>
        <end position="97"/>
    </location>
</feature>
<sequence length="653" mass="71733">MTSARLRNMPACGNRVSKRAKMTGKSGWRTPMNAYKGRIRFASAFSYEACWKCTRGTPMRYCRIVLILAITLAAIELLLLIIAAPKFMTFLAVALFLIYRSRRKGRLDAFGTAEWASYGALKRKGMLEAGEGLCIGLVTGQRPTLWASVVNLFRRSVPAAIACEQLVMAVRQFNRPTPEPVKVRLNKVVHLAAFAPTGVGKGTSLILPFLLGLIRDSVVIYDPKGEACNLTAQSFRDRGYQVVVLDPYQVATKTPDGFNPLAMIDKDSPLVIDHARAMAAEMVVRTGNEPDPHWNDSAEAFIAAMIALTCLYGDGANRSLQAVRSLLTDPERMQAAIKVMVGDTAMSGMIARMGHQLATLKDKELASVLSTTNRHMRWLDTPAIANSTRESTFDPLDLTKKPLAVFVVLPVDQMKAQAGYLRLVMGSLLRACVAGGLQEQHKVHFVLDEAASLGEMDALEQALNIGRGYGIRIQLYYQSTGQLKKCWGVDGGDQVVLSNTTQIFFGVRDKDTAEYVSAMLGEETIWVESSGSNSGDSTSVNRNDPGGSFSVSRGRNTGLQQQARKLLKPEEVVALDERTAITLTPGVKPIATTLVRYYEEPLGNGAGRWRRLRIRVEVWLASILLLVVFSVLGAQMTRAMFHPQHPPLRRAAK</sequence>
<dbReference type="Proteomes" id="UP000245802">
    <property type="component" value="Chromosome"/>
</dbReference>
<reference evidence="9 10" key="1">
    <citation type="submission" date="2018-01" db="EMBL/GenBank/DDBJ databases">
        <title>G. obscuriglobus.</title>
        <authorList>
            <person name="Franke J."/>
            <person name="Blomberg W."/>
            <person name="Selmecki A."/>
        </authorList>
    </citation>
    <scope>NUCLEOTIDE SEQUENCE [LARGE SCALE GENOMIC DNA]</scope>
    <source>
        <strain evidence="9 10">DSM 5831</strain>
    </source>
</reference>
<evidence type="ECO:0000313" key="9">
    <source>
        <dbReference type="EMBL" id="AWM36991.1"/>
    </source>
</evidence>
<dbReference type="OrthoDB" id="246047at2"/>
<dbReference type="PANTHER" id="PTHR37937:SF1">
    <property type="entry name" value="CONJUGATIVE TRANSFER: DNA TRANSPORT"/>
    <property type="match status" value="1"/>
</dbReference>
<gene>
    <name evidence="9" type="ORF">C1280_08130</name>
</gene>
<evidence type="ECO:0000256" key="2">
    <source>
        <dbReference type="ARBA" id="ARBA00008806"/>
    </source>
</evidence>
<dbReference type="PANTHER" id="PTHR37937">
    <property type="entry name" value="CONJUGATIVE TRANSFER: DNA TRANSPORT"/>
    <property type="match status" value="1"/>
</dbReference>
<keyword evidence="3" id="KW-1003">Cell membrane</keyword>
<evidence type="ECO:0000256" key="4">
    <source>
        <dbReference type="ARBA" id="ARBA00022692"/>
    </source>
</evidence>
<dbReference type="InterPro" id="IPR027417">
    <property type="entry name" value="P-loop_NTPase"/>
</dbReference>
<feature type="region of interest" description="Disordered" evidence="7">
    <location>
        <begin position="529"/>
        <end position="557"/>
    </location>
</feature>
<accession>A0A2Z3GWK8</accession>
<evidence type="ECO:0000256" key="1">
    <source>
        <dbReference type="ARBA" id="ARBA00004651"/>
    </source>
</evidence>
<organism evidence="9 10">
    <name type="scientific">Gemmata obscuriglobus</name>
    <dbReference type="NCBI Taxonomy" id="114"/>
    <lineage>
        <taxon>Bacteria</taxon>
        <taxon>Pseudomonadati</taxon>
        <taxon>Planctomycetota</taxon>
        <taxon>Planctomycetia</taxon>
        <taxon>Gemmatales</taxon>
        <taxon>Gemmataceae</taxon>
        <taxon>Gemmata</taxon>
    </lineage>
</organism>